<evidence type="ECO:0000256" key="2">
    <source>
        <dbReference type="ARBA" id="ARBA00022729"/>
    </source>
</evidence>
<dbReference type="SMART" id="SM00271">
    <property type="entry name" value="DnaJ"/>
    <property type="match status" value="1"/>
</dbReference>
<reference evidence="8" key="1">
    <citation type="submission" date="2020-05" db="EMBL/GenBank/DDBJ databases">
        <title>Phylogenomic resolution of chytrid fungi.</title>
        <authorList>
            <person name="Stajich J.E."/>
            <person name="Amses K."/>
            <person name="Simmons R."/>
            <person name="Seto K."/>
            <person name="Myers J."/>
            <person name="Bonds A."/>
            <person name="Quandt C.A."/>
            <person name="Barry K."/>
            <person name="Liu P."/>
            <person name="Grigoriev I."/>
            <person name="Longcore J.E."/>
            <person name="James T.Y."/>
        </authorList>
    </citation>
    <scope>NUCLEOTIDE SEQUENCE</scope>
    <source>
        <strain evidence="8">JEL0476</strain>
    </source>
</reference>
<evidence type="ECO:0000256" key="3">
    <source>
        <dbReference type="ARBA" id="ARBA00022989"/>
    </source>
</evidence>
<feature type="signal peptide" evidence="6">
    <location>
        <begin position="1"/>
        <end position="17"/>
    </location>
</feature>
<evidence type="ECO:0000256" key="1">
    <source>
        <dbReference type="ARBA" id="ARBA00022692"/>
    </source>
</evidence>
<evidence type="ECO:0000259" key="7">
    <source>
        <dbReference type="PROSITE" id="PS50076"/>
    </source>
</evidence>
<dbReference type="Proteomes" id="UP001211065">
    <property type="component" value="Unassembled WGS sequence"/>
</dbReference>
<accession>A0AAD5U155</accession>
<name>A0AAD5U155_9FUNG</name>
<dbReference type="Gene3D" id="1.10.287.110">
    <property type="entry name" value="DnaJ domain"/>
    <property type="match status" value="1"/>
</dbReference>
<keyword evidence="1" id="KW-0812">Transmembrane</keyword>
<feature type="chain" id="PRO_5042260379" evidence="6">
    <location>
        <begin position="18"/>
        <end position="252"/>
    </location>
</feature>
<organism evidence="8 9">
    <name type="scientific">Clydaea vesicula</name>
    <dbReference type="NCBI Taxonomy" id="447962"/>
    <lineage>
        <taxon>Eukaryota</taxon>
        <taxon>Fungi</taxon>
        <taxon>Fungi incertae sedis</taxon>
        <taxon>Chytridiomycota</taxon>
        <taxon>Chytridiomycota incertae sedis</taxon>
        <taxon>Chytridiomycetes</taxon>
        <taxon>Lobulomycetales</taxon>
        <taxon>Lobulomycetaceae</taxon>
        <taxon>Clydaea</taxon>
    </lineage>
</organism>
<keyword evidence="3" id="KW-1133">Transmembrane helix</keyword>
<dbReference type="SUPFAM" id="SSF46565">
    <property type="entry name" value="Chaperone J-domain"/>
    <property type="match status" value="1"/>
</dbReference>
<keyword evidence="9" id="KW-1185">Reference proteome</keyword>
<dbReference type="EMBL" id="JADGJW010000281">
    <property type="protein sequence ID" value="KAJ3220681.1"/>
    <property type="molecule type" value="Genomic_DNA"/>
</dbReference>
<dbReference type="AlphaFoldDB" id="A0AAD5U155"/>
<dbReference type="GO" id="GO:0012505">
    <property type="term" value="C:endomembrane system"/>
    <property type="evidence" value="ECO:0007669"/>
    <property type="project" value="UniProtKB-SubCell"/>
</dbReference>
<keyword evidence="2 6" id="KW-0732">Signal</keyword>
<comment type="caution">
    <text evidence="8">The sequence shown here is derived from an EMBL/GenBank/DDBJ whole genome shotgun (WGS) entry which is preliminary data.</text>
</comment>
<dbReference type="PANTHER" id="PTHR44653">
    <property type="entry name" value="DNAJ HOMOLOG SUBFAMILY C MEMBER 1"/>
    <property type="match status" value="1"/>
</dbReference>
<dbReference type="PANTHER" id="PTHR44653:SF2">
    <property type="entry name" value="DNAJ HOMOLOG SUBFAMILY C MEMBER 1"/>
    <property type="match status" value="1"/>
</dbReference>
<dbReference type="InterPro" id="IPR036869">
    <property type="entry name" value="J_dom_sf"/>
</dbReference>
<evidence type="ECO:0000256" key="5">
    <source>
        <dbReference type="ARBA" id="ARBA00037847"/>
    </source>
</evidence>
<keyword evidence="4" id="KW-0472">Membrane</keyword>
<dbReference type="InterPro" id="IPR052606">
    <property type="entry name" value="DnaJ_domain_protein"/>
</dbReference>
<proteinExistence type="predicted"/>
<comment type="subcellular location">
    <subcellularLocation>
        <location evidence="5">Endomembrane system</location>
        <topology evidence="5">Single-pass membrane protein</topology>
    </subcellularLocation>
</comment>
<dbReference type="Pfam" id="PF00226">
    <property type="entry name" value="DnaJ"/>
    <property type="match status" value="1"/>
</dbReference>
<dbReference type="PRINTS" id="PR00625">
    <property type="entry name" value="JDOMAIN"/>
</dbReference>
<gene>
    <name evidence="8" type="primary">DNAJC1</name>
    <name evidence="8" type="ORF">HK099_004106</name>
</gene>
<protein>
    <submittedName>
        <fullName evidence="8">DnaJ sub C member 1</fullName>
    </submittedName>
</protein>
<dbReference type="PROSITE" id="PS50076">
    <property type="entry name" value="DNAJ_2"/>
    <property type="match status" value="1"/>
</dbReference>
<evidence type="ECO:0000256" key="6">
    <source>
        <dbReference type="SAM" id="SignalP"/>
    </source>
</evidence>
<evidence type="ECO:0000313" key="8">
    <source>
        <dbReference type="EMBL" id="KAJ3220681.1"/>
    </source>
</evidence>
<dbReference type="CDD" id="cd06257">
    <property type="entry name" value="DnaJ"/>
    <property type="match status" value="1"/>
</dbReference>
<dbReference type="InterPro" id="IPR001623">
    <property type="entry name" value="DnaJ_domain"/>
</dbReference>
<evidence type="ECO:0000256" key="4">
    <source>
        <dbReference type="ARBA" id="ARBA00023136"/>
    </source>
</evidence>
<evidence type="ECO:0000313" key="9">
    <source>
        <dbReference type="Proteomes" id="UP001211065"/>
    </source>
</evidence>
<sequence>MKFFLLVNFILVSFAFSRQFEQVDYEIFDLQDELVKQLGPLANFYSALNISQDAKQTDVNRGYRKKSQELHPDKNPDAEANKLYKLLTSISAILKDKDSRAVYDKHLYQGFPVWSKSLQRYLKHLRKEEFLKNFDNKTTLELKKLLKKDFGLDLPIKKNEVFSSKEAIQILEENGMLPASLFDEDEKLQLKNLIFISLPINLIKLPYTIFKVLTEPKKVKDETVEEEENVIRKTPEKRRKRLNVKMDKFDFN</sequence>
<feature type="domain" description="J" evidence="7">
    <location>
        <begin position="43"/>
        <end position="107"/>
    </location>
</feature>